<dbReference type="Proteomes" id="UP000332933">
    <property type="component" value="Unassembled WGS sequence"/>
</dbReference>
<name>A0A485L0E8_9STRA</name>
<evidence type="ECO:0000313" key="1">
    <source>
        <dbReference type="EMBL" id="KAF0694807.1"/>
    </source>
</evidence>
<dbReference type="EMBL" id="VJMH01005538">
    <property type="protein sequence ID" value="KAF0694807.1"/>
    <property type="molecule type" value="Genomic_DNA"/>
</dbReference>
<keyword evidence="3" id="KW-1185">Reference proteome</keyword>
<dbReference type="AlphaFoldDB" id="A0A485L0E8"/>
<gene>
    <name evidence="2" type="primary">Aste57867_14331</name>
    <name evidence="1" type="ORF">As57867_014277</name>
    <name evidence="2" type="ORF">ASTE57867_14331</name>
</gene>
<protein>
    <submittedName>
        <fullName evidence="2">Aste57867_14331 protein</fullName>
    </submittedName>
</protein>
<reference evidence="2 3" key="1">
    <citation type="submission" date="2019-03" db="EMBL/GenBank/DDBJ databases">
        <authorList>
            <person name="Gaulin E."/>
            <person name="Dumas B."/>
        </authorList>
    </citation>
    <scope>NUCLEOTIDE SEQUENCE [LARGE SCALE GENOMIC DNA]</scope>
    <source>
        <strain evidence="2">CBS 568.67</strain>
    </source>
</reference>
<organism evidence="2 3">
    <name type="scientific">Aphanomyces stellatus</name>
    <dbReference type="NCBI Taxonomy" id="120398"/>
    <lineage>
        <taxon>Eukaryota</taxon>
        <taxon>Sar</taxon>
        <taxon>Stramenopiles</taxon>
        <taxon>Oomycota</taxon>
        <taxon>Saprolegniomycetes</taxon>
        <taxon>Saprolegniales</taxon>
        <taxon>Verrucalvaceae</taxon>
        <taxon>Aphanomyces</taxon>
    </lineage>
</organism>
<reference evidence="1" key="2">
    <citation type="submission" date="2019-06" db="EMBL/GenBank/DDBJ databases">
        <title>Genomics analysis of Aphanomyces spp. identifies a new class of oomycete effector associated with host adaptation.</title>
        <authorList>
            <person name="Gaulin E."/>
        </authorList>
    </citation>
    <scope>NUCLEOTIDE SEQUENCE</scope>
    <source>
        <strain evidence="1">CBS 578.67</strain>
    </source>
</reference>
<dbReference type="EMBL" id="CAADRA010005559">
    <property type="protein sequence ID" value="VFT91155.1"/>
    <property type="molecule type" value="Genomic_DNA"/>
</dbReference>
<evidence type="ECO:0000313" key="2">
    <source>
        <dbReference type="EMBL" id="VFT91155.1"/>
    </source>
</evidence>
<sequence>MWGVVRSTKEIIGQRLRRMSSRVSAMHSCEDVLRTFDEQDHQIIESMFECSDFKQRVLLWLCCHDLQATVDRVTCGGSAHRSTFIQSDTDCFIVGYDDDHRLVEVARVSLLAHIDVTVRQLQAQPLRDVIQHSMSPFAVGRVLIGSRCDESGFPSTILVRHGVHSSPWVA</sequence>
<evidence type="ECO:0000313" key="3">
    <source>
        <dbReference type="Proteomes" id="UP000332933"/>
    </source>
</evidence>
<proteinExistence type="predicted"/>
<accession>A0A485L0E8</accession>